<dbReference type="EMBL" id="CM004397">
    <property type="protein sequence ID" value="KAG8643201.1"/>
    <property type="molecule type" value="Genomic_DNA"/>
</dbReference>
<evidence type="ECO:0000313" key="2">
    <source>
        <dbReference type="Proteomes" id="UP000091857"/>
    </source>
</evidence>
<protein>
    <submittedName>
        <fullName evidence="1">Uncharacterized protein</fullName>
    </submittedName>
</protein>
<dbReference type="Proteomes" id="UP000091857">
    <property type="component" value="Chromosome 11"/>
</dbReference>
<comment type="caution">
    <text evidence="1">The sequence shown here is derived from an EMBL/GenBank/DDBJ whole genome shotgun (WGS) entry which is preliminary data.</text>
</comment>
<name>A0ACB7GTA0_MANES</name>
<reference evidence="2" key="1">
    <citation type="journal article" date="2016" name="Nat. Biotechnol.">
        <title>Sequencing wild and cultivated cassava and related species reveals extensive interspecific hybridization and genetic diversity.</title>
        <authorList>
            <person name="Bredeson J.V."/>
            <person name="Lyons J.B."/>
            <person name="Prochnik S.E."/>
            <person name="Wu G.A."/>
            <person name="Ha C.M."/>
            <person name="Edsinger-Gonzales E."/>
            <person name="Grimwood J."/>
            <person name="Schmutz J."/>
            <person name="Rabbi I.Y."/>
            <person name="Egesi C."/>
            <person name="Nauluvula P."/>
            <person name="Lebot V."/>
            <person name="Ndunguru J."/>
            <person name="Mkamilo G."/>
            <person name="Bart R.S."/>
            <person name="Setter T.L."/>
            <person name="Gleadow R.M."/>
            <person name="Kulakow P."/>
            <person name="Ferguson M.E."/>
            <person name="Rounsley S."/>
            <person name="Rokhsar D.S."/>
        </authorList>
    </citation>
    <scope>NUCLEOTIDE SEQUENCE [LARGE SCALE GENOMIC DNA]</scope>
    <source>
        <strain evidence="2">cv. AM560-2</strain>
    </source>
</reference>
<sequence length="980" mass="106854">MGVSFKVSKTGRRFCPKLVILPEPALSEVPGSSKEGSLIDSQNQSYARKLEGDSLGSFTSSSVYPICPWSCSWIPINVYGILSSTNSVSFTLNLYPDGYSVGKASESEAAANQDILQDAPKLLHPYDKTSETLFSAIESGQLPGDILDDIPCKYVNGTLVCECISEQSSSIPSMGGSPIVNRVCLRMSLENTEVESRILKALQPQLFLDPSPKLDRLCNDPTPRKLNLGLSGLQRKRLRQIPEVTVTSTSRIHGKKVCIDRMPAQAAENLIAQNLAQSNMPPVARSFVPDDNVPPLPLEQGSRSFVNISGASPAGLNMISYGDNMNSDTSLHGKRDNQDGQMSPLSNFNKRTRLTLVGPNGLQQQQIGTHINGLHASEMNWRNSLSQNQAMARGYHYANASIQKYPQQMFEGVMNQNAALAPFSAAQPGVKFGPKKEQLEAEKLDGSGQDKSDTMETETCHLDPQELRLQQGLPSHLMRSNFPQVAWNNLSQDLRKEEQLQKRKRVLSAGTLPNSPLSSKSGEFSTGSAGPHFGGAAANAAIGSSQKEMSSVTSVVAVGGTPSLISSGSDSLQRQHQARFDTKRRSNSLSKTAVMNGVGSPKSTSNIGVPLNASTPLVGTPPMADPSMLERFSKIVMVITRHLFNCKKNKVDNYSVDKPNTFSHQNLMVCLSSLPNCEDVKNDASARKLSKSIVGGCMNVCKMRVITILQADRRSDDTVAMHYGEPEDADFLSVEDYLPTLPNFMIRGGYIVEDNPQPRPTRMNISSSSHPTAALSLLIIQLFRCNNTMKQFQQQPPLQLQQQNQHSKIQQQHSQFQWFPMVLPSSSLSHLNTLGQNANMQLGNHMVNKSSQLQRQLLQQQQQQQRQQRQQQQQRKAMMGLGTTMGIGNMGSNMGGLGTLGNTMGLGAGQMTQAQALLKSRMVQSRAGVLGGPQAGISGMSGARQMHPSAAGLSMLVQSLNRANMNPMHGMQWGLWVHQN</sequence>
<accession>A0ACB7GTA0</accession>
<keyword evidence="2" id="KW-1185">Reference proteome</keyword>
<organism evidence="1 2">
    <name type="scientific">Manihot esculenta</name>
    <name type="common">Cassava</name>
    <name type="synonym">Jatropha manihot</name>
    <dbReference type="NCBI Taxonomy" id="3983"/>
    <lineage>
        <taxon>Eukaryota</taxon>
        <taxon>Viridiplantae</taxon>
        <taxon>Streptophyta</taxon>
        <taxon>Embryophyta</taxon>
        <taxon>Tracheophyta</taxon>
        <taxon>Spermatophyta</taxon>
        <taxon>Magnoliopsida</taxon>
        <taxon>eudicotyledons</taxon>
        <taxon>Gunneridae</taxon>
        <taxon>Pentapetalae</taxon>
        <taxon>rosids</taxon>
        <taxon>fabids</taxon>
        <taxon>Malpighiales</taxon>
        <taxon>Euphorbiaceae</taxon>
        <taxon>Crotonoideae</taxon>
        <taxon>Manihoteae</taxon>
        <taxon>Manihot</taxon>
    </lineage>
</organism>
<evidence type="ECO:0000313" key="1">
    <source>
        <dbReference type="EMBL" id="KAG8643201.1"/>
    </source>
</evidence>
<proteinExistence type="predicted"/>
<gene>
    <name evidence="1" type="ORF">MANES_11G016300v8</name>
</gene>